<evidence type="ECO:0000256" key="4">
    <source>
        <dbReference type="ARBA" id="ARBA00023242"/>
    </source>
</evidence>
<gene>
    <name evidence="6" type="ORF">G2W53_016667</name>
</gene>
<reference evidence="6" key="1">
    <citation type="submission" date="2020-09" db="EMBL/GenBank/DDBJ databases">
        <title>Genome-Enabled Discovery of Anthraquinone Biosynthesis in Senna tora.</title>
        <authorList>
            <person name="Kang S.-H."/>
            <person name="Pandey R.P."/>
            <person name="Lee C.-M."/>
            <person name="Sim J.-S."/>
            <person name="Jeong J.-T."/>
            <person name="Choi B.-S."/>
            <person name="Jung M."/>
            <person name="Ginzburg D."/>
            <person name="Zhao K."/>
            <person name="Won S.Y."/>
            <person name="Oh T.-J."/>
            <person name="Yu Y."/>
            <person name="Kim N.-H."/>
            <person name="Lee O.R."/>
            <person name="Lee T.-H."/>
            <person name="Bashyal P."/>
            <person name="Kim T.-S."/>
            <person name="Lee W.-H."/>
            <person name="Kawkins C."/>
            <person name="Kim C.-K."/>
            <person name="Kim J.S."/>
            <person name="Ahn B.O."/>
            <person name="Rhee S.Y."/>
            <person name="Sohng J.K."/>
        </authorList>
    </citation>
    <scope>NUCLEOTIDE SEQUENCE</scope>
    <source>
        <tissue evidence="6">Leaf</tissue>
    </source>
</reference>
<evidence type="ECO:0000313" key="6">
    <source>
        <dbReference type="EMBL" id="KAF7825503.1"/>
    </source>
</evidence>
<evidence type="ECO:0000313" key="7">
    <source>
        <dbReference type="Proteomes" id="UP000634136"/>
    </source>
</evidence>
<dbReference type="Pfam" id="PF03514">
    <property type="entry name" value="GRAS"/>
    <property type="match status" value="1"/>
</dbReference>
<organism evidence="6 7">
    <name type="scientific">Senna tora</name>
    <dbReference type="NCBI Taxonomy" id="362788"/>
    <lineage>
        <taxon>Eukaryota</taxon>
        <taxon>Viridiplantae</taxon>
        <taxon>Streptophyta</taxon>
        <taxon>Embryophyta</taxon>
        <taxon>Tracheophyta</taxon>
        <taxon>Spermatophyta</taxon>
        <taxon>Magnoliopsida</taxon>
        <taxon>eudicotyledons</taxon>
        <taxon>Gunneridae</taxon>
        <taxon>Pentapetalae</taxon>
        <taxon>rosids</taxon>
        <taxon>fabids</taxon>
        <taxon>Fabales</taxon>
        <taxon>Fabaceae</taxon>
        <taxon>Caesalpinioideae</taxon>
        <taxon>Cassia clade</taxon>
        <taxon>Senna</taxon>
    </lineage>
</organism>
<evidence type="ECO:0000256" key="2">
    <source>
        <dbReference type="ARBA" id="ARBA00023015"/>
    </source>
</evidence>
<dbReference type="OrthoDB" id="1935022at2759"/>
<proteinExistence type="inferred from homology"/>
<dbReference type="PROSITE" id="PS50985">
    <property type="entry name" value="GRAS"/>
    <property type="match status" value="1"/>
</dbReference>
<dbReference type="EMBL" id="JAAIUW010000006">
    <property type="protein sequence ID" value="KAF7825503.1"/>
    <property type="molecule type" value="Genomic_DNA"/>
</dbReference>
<feature type="region of interest" description="SAW" evidence="5">
    <location>
        <begin position="450"/>
        <end position="533"/>
    </location>
</feature>
<dbReference type="GO" id="GO:0005634">
    <property type="term" value="C:nucleus"/>
    <property type="evidence" value="ECO:0007669"/>
    <property type="project" value="UniProtKB-SubCell"/>
</dbReference>
<comment type="similarity">
    <text evidence="5">Belongs to the GRAS family.</text>
</comment>
<comment type="subcellular location">
    <subcellularLocation>
        <location evidence="1">Nucleus</location>
    </subcellularLocation>
</comment>
<dbReference type="InterPro" id="IPR005202">
    <property type="entry name" value="TF_GRAS"/>
</dbReference>
<evidence type="ECO:0000256" key="3">
    <source>
        <dbReference type="ARBA" id="ARBA00023163"/>
    </source>
</evidence>
<keyword evidence="4" id="KW-0539">Nucleus</keyword>
<protein>
    <submittedName>
        <fullName evidence="6">Nodulation-signaling pathway 2 protein-like</fullName>
    </submittedName>
</protein>
<feature type="short sequence motif" description="VHIID" evidence="5">
    <location>
        <begin position="255"/>
        <end position="259"/>
    </location>
</feature>
<name>A0A834TNE4_9FABA</name>
<dbReference type="PANTHER" id="PTHR31636">
    <property type="entry name" value="OSJNBA0084A10.13 PROTEIN-RELATED"/>
    <property type="match status" value="1"/>
</dbReference>
<evidence type="ECO:0000256" key="5">
    <source>
        <dbReference type="PROSITE-ProRule" id="PRU01191"/>
    </source>
</evidence>
<accession>A0A834TNE4</accession>
<comment type="caution">
    <text evidence="6">The sequence shown here is derived from an EMBL/GenBank/DDBJ whole genome shotgun (WGS) entry which is preliminary data.</text>
</comment>
<dbReference type="AlphaFoldDB" id="A0A834TNE4"/>
<comment type="caution">
    <text evidence="5">Lacks conserved residue(s) required for the propagation of feature annotation.</text>
</comment>
<sequence>MEPEILQSSWPLYEATSSIFDQVESYLNLDDTSSELSSIIPFSSTIFSNHHFHHPLDDDDEHTFQLPSLTEDFSMDLDAFDPSLSSQILGFHGYPEESTEGSFPSLSFSSEGEVSWSPTPSMKSDLSNTVLLQPQPSLLTLPQEDMEMETQLSLPHLLEAIGEAMEQGQNTLAQVILKCISQKVNPLGDPLERIAFKLCSDHNLKDQGHFIKQEACKNLNQIFKAFYQGLPHGKFAHFTANSAILNSIPQDSDVIHIIDLDLGEGVQWPPLIEAIAHQHKTLKLTSIKWEEEDEESPESDCVSTQWKFEETRRNLYEHAKSCGLKLKVEEKSIEELVTELKKLNKRGGKGKTNFMAFNCMVGLPHMGRVRSTRKVSEFVRVAKDLIKSSTSTKGIITYGDGQTCEKLRNCMDFRSFFHGNVVHYHALLESIESSFTSRFTEARTAMECLFVDPYVSSLGWFQKWKDMRECLNLEEELGLGLEGQILREGVLMEIGEMIRGSEGLYEAKIERKNGNEMVLQWKGTELAQGHCVGTTDRQEQAAYPPQPAFDLLDDRHVPTPDVLVNEAWPVLASLSLPSGLQNNFITFGQYIELGRSLKNTCKQAATRICAISSNPYSINNIASSISQTKDAK</sequence>
<evidence type="ECO:0000256" key="1">
    <source>
        <dbReference type="ARBA" id="ARBA00004123"/>
    </source>
</evidence>
<dbReference type="Proteomes" id="UP000634136">
    <property type="component" value="Unassembled WGS sequence"/>
</dbReference>
<keyword evidence="2" id="KW-0805">Transcription regulation</keyword>
<keyword evidence="7" id="KW-1185">Reference proteome</keyword>
<keyword evidence="3" id="KW-0804">Transcription</keyword>